<dbReference type="GO" id="GO:0000976">
    <property type="term" value="F:transcription cis-regulatory region binding"/>
    <property type="evidence" value="ECO:0007669"/>
    <property type="project" value="TreeGrafter"/>
</dbReference>
<evidence type="ECO:0000256" key="3">
    <source>
        <dbReference type="ARBA" id="ARBA00023163"/>
    </source>
</evidence>
<dbReference type="RefSeq" id="WP_110851727.1">
    <property type="nucleotide sequence ID" value="NZ_QKLZ01000003.1"/>
</dbReference>
<dbReference type="OrthoDB" id="956698at2"/>
<dbReference type="EMBL" id="UETB01000003">
    <property type="protein sequence ID" value="SSA39862.1"/>
    <property type="molecule type" value="Genomic_DNA"/>
</dbReference>
<dbReference type="PROSITE" id="PS01081">
    <property type="entry name" value="HTH_TETR_1"/>
    <property type="match status" value="1"/>
</dbReference>
<evidence type="ECO:0000259" key="5">
    <source>
        <dbReference type="PROSITE" id="PS50977"/>
    </source>
</evidence>
<reference evidence="6 7" key="1">
    <citation type="submission" date="2016-10" db="EMBL/GenBank/DDBJ databases">
        <authorList>
            <person name="Cai Z."/>
        </authorList>
    </citation>
    <scope>NUCLEOTIDE SEQUENCE [LARGE SCALE GENOMIC DNA]</scope>
    <source>
        <strain evidence="6 7">CGMCC 1.10826</strain>
    </source>
</reference>
<accession>A0A2Y9BWX9</accession>
<sequence>MSAEQERPTLWQRTRRRAYGEITAAAMGLFLEQGFQETTVDEIAAAAGISRRSFFRYFGSKEDVVIDHLVADGELLRVELERQPHDVDVWAALSGALFSLEEATADRERLLAVARMVYGTPSLRARSIEKHLRWSDVLAAEVERRLGGGDSSSLRARAIVGCFVTCLDVAGEAWVRDDAAHPLQVYLDVSLSAVRG</sequence>
<evidence type="ECO:0000256" key="4">
    <source>
        <dbReference type="PROSITE-ProRule" id="PRU00335"/>
    </source>
</evidence>
<feature type="DNA-binding region" description="H-T-H motif" evidence="4">
    <location>
        <begin position="39"/>
        <end position="58"/>
    </location>
</feature>
<dbReference type="Gene3D" id="1.10.10.60">
    <property type="entry name" value="Homeodomain-like"/>
    <property type="match status" value="1"/>
</dbReference>
<dbReference type="Proteomes" id="UP000250222">
    <property type="component" value="Unassembled WGS sequence"/>
</dbReference>
<proteinExistence type="predicted"/>
<dbReference type="GO" id="GO:0003700">
    <property type="term" value="F:DNA-binding transcription factor activity"/>
    <property type="evidence" value="ECO:0007669"/>
    <property type="project" value="TreeGrafter"/>
</dbReference>
<organism evidence="6 7">
    <name type="scientific">Georgenia satyanarayanai</name>
    <dbReference type="NCBI Taxonomy" id="860221"/>
    <lineage>
        <taxon>Bacteria</taxon>
        <taxon>Bacillati</taxon>
        <taxon>Actinomycetota</taxon>
        <taxon>Actinomycetes</taxon>
        <taxon>Micrococcales</taxon>
        <taxon>Bogoriellaceae</taxon>
        <taxon>Georgenia</taxon>
    </lineage>
</organism>
<dbReference type="PANTHER" id="PTHR30055:SF238">
    <property type="entry name" value="MYCOFACTOCIN BIOSYNTHESIS TRANSCRIPTIONAL REGULATOR MFTR-RELATED"/>
    <property type="match status" value="1"/>
</dbReference>
<evidence type="ECO:0000313" key="7">
    <source>
        <dbReference type="Proteomes" id="UP000250222"/>
    </source>
</evidence>
<keyword evidence="7" id="KW-1185">Reference proteome</keyword>
<dbReference type="Pfam" id="PF17754">
    <property type="entry name" value="TetR_C_14"/>
    <property type="match status" value="1"/>
</dbReference>
<evidence type="ECO:0000313" key="6">
    <source>
        <dbReference type="EMBL" id="SSA39862.1"/>
    </source>
</evidence>
<keyword evidence="1" id="KW-0805">Transcription regulation</keyword>
<dbReference type="AlphaFoldDB" id="A0A2Y9BWX9"/>
<dbReference type="InterPro" id="IPR001647">
    <property type="entry name" value="HTH_TetR"/>
</dbReference>
<dbReference type="InterPro" id="IPR050109">
    <property type="entry name" value="HTH-type_TetR-like_transc_reg"/>
</dbReference>
<keyword evidence="2 4" id="KW-0238">DNA-binding</keyword>
<gene>
    <name evidence="6" type="ORF">SAMN05216184_10345</name>
</gene>
<dbReference type="InterPro" id="IPR023772">
    <property type="entry name" value="DNA-bd_HTH_TetR-type_CS"/>
</dbReference>
<dbReference type="PROSITE" id="PS50977">
    <property type="entry name" value="HTH_TETR_2"/>
    <property type="match status" value="1"/>
</dbReference>
<name>A0A2Y9BWX9_9MICO</name>
<evidence type="ECO:0000256" key="1">
    <source>
        <dbReference type="ARBA" id="ARBA00023015"/>
    </source>
</evidence>
<dbReference type="Pfam" id="PF00440">
    <property type="entry name" value="TetR_N"/>
    <property type="match status" value="1"/>
</dbReference>
<feature type="domain" description="HTH tetR-type" evidence="5">
    <location>
        <begin position="16"/>
        <end position="76"/>
    </location>
</feature>
<evidence type="ECO:0000256" key="2">
    <source>
        <dbReference type="ARBA" id="ARBA00023125"/>
    </source>
</evidence>
<dbReference type="InterPro" id="IPR009057">
    <property type="entry name" value="Homeodomain-like_sf"/>
</dbReference>
<dbReference type="PRINTS" id="PR00455">
    <property type="entry name" value="HTHTETR"/>
</dbReference>
<dbReference type="InterPro" id="IPR041347">
    <property type="entry name" value="MftR_C"/>
</dbReference>
<dbReference type="SUPFAM" id="SSF46689">
    <property type="entry name" value="Homeodomain-like"/>
    <property type="match status" value="1"/>
</dbReference>
<dbReference type="Gene3D" id="1.10.357.10">
    <property type="entry name" value="Tetracycline Repressor, domain 2"/>
    <property type="match status" value="1"/>
</dbReference>
<keyword evidence="3" id="KW-0804">Transcription</keyword>
<protein>
    <submittedName>
        <fullName evidence="6">Transcriptional regulator, TetR family</fullName>
    </submittedName>
</protein>
<dbReference type="PANTHER" id="PTHR30055">
    <property type="entry name" value="HTH-TYPE TRANSCRIPTIONAL REGULATOR RUTR"/>
    <property type="match status" value="1"/>
</dbReference>